<dbReference type="SUPFAM" id="SSF51735">
    <property type="entry name" value="NAD(P)-binding Rossmann-fold domains"/>
    <property type="match status" value="1"/>
</dbReference>
<dbReference type="PROSITE" id="PS00670">
    <property type="entry name" value="D_2_HYDROXYACID_DH_2"/>
    <property type="match status" value="1"/>
</dbReference>
<comment type="similarity">
    <text evidence="3 11">Belongs to the D-isomer specific 2-hydroxyacid dehydrogenase family.</text>
</comment>
<dbReference type="AlphaFoldDB" id="A0A143BGX5"/>
<dbReference type="KEGG" id="gph:GEMMAAP_01385"/>
<protein>
    <recommendedName>
        <fullName evidence="4 11">D-3-phosphoglycerate dehydrogenase</fullName>
        <ecNumber evidence="11">1.1.1.95</ecNumber>
    </recommendedName>
</protein>
<dbReference type="STRING" id="1379270.GEMMAAP_01385"/>
<dbReference type="eggNOG" id="COG0111">
    <property type="taxonomic scope" value="Bacteria"/>
</dbReference>
<comment type="catalytic activity">
    <reaction evidence="10 11">
        <text>(2R)-3-phosphoglycerate + NAD(+) = 3-phosphooxypyruvate + NADH + H(+)</text>
        <dbReference type="Rhea" id="RHEA:12641"/>
        <dbReference type="ChEBI" id="CHEBI:15378"/>
        <dbReference type="ChEBI" id="CHEBI:18110"/>
        <dbReference type="ChEBI" id="CHEBI:57540"/>
        <dbReference type="ChEBI" id="CHEBI:57945"/>
        <dbReference type="ChEBI" id="CHEBI:58272"/>
        <dbReference type="EC" id="1.1.1.95"/>
    </reaction>
</comment>
<dbReference type="Gene3D" id="3.40.50.720">
    <property type="entry name" value="NAD(P)-binding Rossmann-like Domain"/>
    <property type="match status" value="2"/>
</dbReference>
<dbReference type="GO" id="GO:0051287">
    <property type="term" value="F:NAD binding"/>
    <property type="evidence" value="ECO:0007669"/>
    <property type="project" value="UniProtKB-UniRule"/>
</dbReference>
<evidence type="ECO:0000256" key="5">
    <source>
        <dbReference type="ARBA" id="ARBA00022605"/>
    </source>
</evidence>
<dbReference type="Gene3D" id="3.30.1330.90">
    <property type="entry name" value="D-3-phosphoglycerate dehydrogenase, domain 3"/>
    <property type="match status" value="1"/>
</dbReference>
<proteinExistence type="inferred from homology"/>
<dbReference type="SUPFAM" id="SSF52283">
    <property type="entry name" value="Formate/glycerate dehydrogenase catalytic domain-like"/>
    <property type="match status" value="1"/>
</dbReference>
<dbReference type="SUPFAM" id="SSF143548">
    <property type="entry name" value="Serine metabolism enzymes domain"/>
    <property type="match status" value="1"/>
</dbReference>
<dbReference type="InterPro" id="IPR006140">
    <property type="entry name" value="D-isomer_DH_NAD-bd"/>
</dbReference>
<dbReference type="InterPro" id="IPR050857">
    <property type="entry name" value="D-2-hydroxyacid_DH"/>
</dbReference>
<reference evidence="13 14" key="1">
    <citation type="journal article" date="2014" name="Proc. Natl. Acad. Sci. U.S.A.">
        <title>Functional type 2 photosynthetic reaction centers found in the rare bacterial phylum Gemmatimonadetes.</title>
        <authorList>
            <person name="Zeng Y."/>
            <person name="Feng F."/>
            <person name="Medova H."/>
            <person name="Dean J."/>
            <person name="Koblizek M."/>
        </authorList>
    </citation>
    <scope>NUCLEOTIDE SEQUENCE [LARGE SCALE GENOMIC DNA]</scope>
    <source>
        <strain evidence="13 14">AP64</strain>
    </source>
</reference>
<keyword evidence="7 11" id="KW-0520">NAD</keyword>
<evidence type="ECO:0000259" key="12">
    <source>
        <dbReference type="PROSITE" id="PS51671"/>
    </source>
</evidence>
<evidence type="ECO:0000256" key="4">
    <source>
        <dbReference type="ARBA" id="ARBA00021582"/>
    </source>
</evidence>
<dbReference type="GO" id="GO:0004617">
    <property type="term" value="F:phosphoglycerate dehydrogenase activity"/>
    <property type="evidence" value="ECO:0007669"/>
    <property type="project" value="UniProtKB-UniRule"/>
</dbReference>
<dbReference type="EC" id="1.1.1.95" evidence="11"/>
<comment type="catalytic activity">
    <reaction evidence="9">
        <text>(R)-2-hydroxyglutarate + NAD(+) = 2-oxoglutarate + NADH + H(+)</text>
        <dbReference type="Rhea" id="RHEA:49612"/>
        <dbReference type="ChEBI" id="CHEBI:15378"/>
        <dbReference type="ChEBI" id="CHEBI:15801"/>
        <dbReference type="ChEBI" id="CHEBI:16810"/>
        <dbReference type="ChEBI" id="CHEBI:57540"/>
        <dbReference type="ChEBI" id="CHEBI:57945"/>
        <dbReference type="EC" id="1.1.1.399"/>
    </reaction>
</comment>
<evidence type="ECO:0000256" key="3">
    <source>
        <dbReference type="ARBA" id="ARBA00005854"/>
    </source>
</evidence>
<keyword evidence="14" id="KW-1185">Reference proteome</keyword>
<feature type="domain" description="ACT" evidence="12">
    <location>
        <begin position="458"/>
        <end position="530"/>
    </location>
</feature>
<dbReference type="EMBL" id="CP011454">
    <property type="protein sequence ID" value="AMW03861.1"/>
    <property type="molecule type" value="Genomic_DNA"/>
</dbReference>
<evidence type="ECO:0000256" key="1">
    <source>
        <dbReference type="ARBA" id="ARBA00003800"/>
    </source>
</evidence>
<dbReference type="PANTHER" id="PTHR42789">
    <property type="entry name" value="D-ISOMER SPECIFIC 2-HYDROXYACID DEHYDROGENASE FAMILY PROTEIN (AFU_ORTHOLOGUE AFUA_6G10090)"/>
    <property type="match status" value="1"/>
</dbReference>
<comment type="pathway">
    <text evidence="2 11">Amino-acid biosynthesis; L-serine biosynthesis; L-serine from 3-phospho-D-glycerate: step 1/3.</text>
</comment>
<dbReference type="Proteomes" id="UP000076404">
    <property type="component" value="Chromosome"/>
</dbReference>
<evidence type="ECO:0000256" key="7">
    <source>
        <dbReference type="ARBA" id="ARBA00023027"/>
    </source>
</evidence>
<dbReference type="InterPro" id="IPR029009">
    <property type="entry name" value="ASB_dom_sf"/>
</dbReference>
<dbReference type="CDD" id="cd12173">
    <property type="entry name" value="PGDH_4"/>
    <property type="match status" value="1"/>
</dbReference>
<dbReference type="InterPro" id="IPR029752">
    <property type="entry name" value="D-isomer_DH_CS1"/>
</dbReference>
<dbReference type="PROSITE" id="PS00065">
    <property type="entry name" value="D_2_HYDROXYACID_DH_1"/>
    <property type="match status" value="1"/>
</dbReference>
<dbReference type="InterPro" id="IPR006139">
    <property type="entry name" value="D-isomer_2_OHA_DH_cat_dom"/>
</dbReference>
<dbReference type="Pfam" id="PF02826">
    <property type="entry name" value="2-Hacid_dh_C"/>
    <property type="match status" value="1"/>
</dbReference>
<reference evidence="13 14" key="2">
    <citation type="journal article" date="2016" name="Environ. Microbiol. Rep.">
        <title>Metagenomic evidence for the presence of phototrophic Gemmatimonadetes bacteria in diverse environments.</title>
        <authorList>
            <person name="Zeng Y."/>
            <person name="Baumbach J."/>
            <person name="Barbosa E.G."/>
            <person name="Azevedo V."/>
            <person name="Zhang C."/>
            <person name="Koblizek M."/>
        </authorList>
    </citation>
    <scope>NUCLEOTIDE SEQUENCE [LARGE SCALE GENOMIC DNA]</scope>
    <source>
        <strain evidence="13 14">AP64</strain>
    </source>
</reference>
<evidence type="ECO:0000313" key="13">
    <source>
        <dbReference type="EMBL" id="AMW03861.1"/>
    </source>
</evidence>
<dbReference type="PROSITE" id="PS51671">
    <property type="entry name" value="ACT"/>
    <property type="match status" value="1"/>
</dbReference>
<dbReference type="CDD" id="cd04902">
    <property type="entry name" value="ACT_3PGDH-xct"/>
    <property type="match status" value="1"/>
</dbReference>
<dbReference type="Gene3D" id="3.30.70.260">
    <property type="match status" value="1"/>
</dbReference>
<dbReference type="FunFam" id="3.40.50.720:FF:000203">
    <property type="entry name" value="D-3-phosphoglycerate dehydrogenase (SerA)"/>
    <property type="match status" value="1"/>
</dbReference>
<dbReference type="GO" id="GO:0006564">
    <property type="term" value="P:L-serine biosynthetic process"/>
    <property type="evidence" value="ECO:0007669"/>
    <property type="project" value="UniProtKB-UniRule"/>
</dbReference>
<comment type="function">
    <text evidence="1">Catalyzes the reversible oxidation of 3-phospho-D-glycerate to 3-phosphonooxypyruvate, the first step of the phosphorylated L-serine biosynthesis pathway. Also catalyzes the reversible oxidation of 2-hydroxyglutarate to 2-oxoglutarate.</text>
</comment>
<dbReference type="RefSeq" id="WP_026849137.1">
    <property type="nucleotide sequence ID" value="NZ_CP011454.1"/>
</dbReference>
<dbReference type="InterPro" id="IPR029753">
    <property type="entry name" value="D-isomer_DH_CS"/>
</dbReference>
<dbReference type="UniPathway" id="UPA00135">
    <property type="reaction ID" value="UER00196"/>
</dbReference>
<dbReference type="InterPro" id="IPR036291">
    <property type="entry name" value="NAD(P)-bd_dom_sf"/>
</dbReference>
<evidence type="ECO:0000256" key="9">
    <source>
        <dbReference type="ARBA" id="ARBA00048126"/>
    </source>
</evidence>
<dbReference type="NCBIfam" id="TIGR01327">
    <property type="entry name" value="PGDH"/>
    <property type="match status" value="1"/>
</dbReference>
<organism evidence="13 14">
    <name type="scientific">Gemmatimonas phototrophica</name>
    <dbReference type="NCBI Taxonomy" id="1379270"/>
    <lineage>
        <taxon>Bacteria</taxon>
        <taxon>Pseudomonadati</taxon>
        <taxon>Gemmatimonadota</taxon>
        <taxon>Gemmatimonadia</taxon>
        <taxon>Gemmatimonadales</taxon>
        <taxon>Gemmatimonadaceae</taxon>
        <taxon>Gemmatimonas</taxon>
    </lineage>
</organism>
<sequence length="533" mass="55997">MFRVLVTDEVDQEGLALLAAEPLLQVDEVPTLPKDELLARIGDYDAIVGRSATRISADLLKAGTKLKVVGRAGVGIDNIALDVATSLGIAVINAPAGNTVAVAELFFGATIGLLRQLPRADHVMNNGGWDRNSFLGRELKGKTLGIVGLGRIGSEVAARAHAFGMTVVAFDPYIADERFTALRVRRAPSLDALLAEANILTLHVPLTDETKGMIGKRELSRLPNRSVVVNMARGGIVDEPALLAALEADQLRGAVLDVFSAEPLVADSPLRKAPNLLLLPHLGANTVEAQRNVSRDVCLAVRDALIRNDLSKSINVAGGAGEWGDLQPAMMVARRAAAVARAVLADQGMRAVRRVALRVSPDLAHGTGAILAAVAAGVLEGVIETDRLNLINARALAEARGLELSVAESSELGARAIEVALSGGMQQLAVSGVAPEGSTPRLTQIGSFHIDVNPKQTLLILTNHDVPGVIGRVGTLLGEQSVNIAEYHQARLAQGGDALAAVSVDGEVSETTRRALLELPDVITASVVHFRDE</sequence>
<dbReference type="SUPFAM" id="SSF55021">
    <property type="entry name" value="ACT-like"/>
    <property type="match status" value="1"/>
</dbReference>
<evidence type="ECO:0000256" key="2">
    <source>
        <dbReference type="ARBA" id="ARBA00005216"/>
    </source>
</evidence>
<keyword evidence="5 11" id="KW-0028">Amino-acid biosynthesis</keyword>
<dbReference type="Pfam" id="PF00389">
    <property type="entry name" value="2-Hacid_dh"/>
    <property type="match status" value="1"/>
</dbReference>
<evidence type="ECO:0000313" key="14">
    <source>
        <dbReference type="Proteomes" id="UP000076404"/>
    </source>
</evidence>
<evidence type="ECO:0000256" key="11">
    <source>
        <dbReference type="RuleBase" id="RU363003"/>
    </source>
</evidence>
<gene>
    <name evidence="13" type="ORF">GEMMAAP_01385</name>
</gene>
<dbReference type="InterPro" id="IPR002912">
    <property type="entry name" value="ACT_dom"/>
</dbReference>
<accession>A0A143BGX5</accession>
<evidence type="ECO:0000256" key="8">
    <source>
        <dbReference type="ARBA" id="ARBA00023299"/>
    </source>
</evidence>
<dbReference type="InterPro" id="IPR045865">
    <property type="entry name" value="ACT-like_dom_sf"/>
</dbReference>
<evidence type="ECO:0000256" key="6">
    <source>
        <dbReference type="ARBA" id="ARBA00023002"/>
    </source>
</evidence>
<dbReference type="OrthoDB" id="9793626at2"/>
<keyword evidence="6 11" id="KW-0560">Oxidoreductase</keyword>
<keyword evidence="8 11" id="KW-0718">Serine biosynthesis</keyword>
<dbReference type="PANTHER" id="PTHR42789:SF1">
    <property type="entry name" value="D-ISOMER SPECIFIC 2-HYDROXYACID DEHYDROGENASE FAMILY PROTEIN (AFU_ORTHOLOGUE AFUA_6G10090)"/>
    <property type="match status" value="1"/>
</dbReference>
<dbReference type="InterPro" id="IPR006236">
    <property type="entry name" value="PGDH"/>
</dbReference>
<evidence type="ECO:0000256" key="10">
    <source>
        <dbReference type="ARBA" id="ARBA00048731"/>
    </source>
</evidence>
<name>A0A143BGX5_9BACT</name>